<sequence length="77" mass="8401">MRTTIDIPDPIYRELKARAAREGTSVKQIILRSVASAPAKAEAVSAKVKGRYPLLSSKEPGALKLGEEGVYEYIPFP</sequence>
<evidence type="ECO:0000313" key="2">
    <source>
        <dbReference type="Proteomes" id="UP000000343"/>
    </source>
</evidence>
<protein>
    <recommendedName>
        <fullName evidence="3">Antitoxin</fullName>
    </recommendedName>
</protein>
<dbReference type="SUPFAM" id="SSF47598">
    <property type="entry name" value="Ribbon-helix-helix"/>
    <property type="match status" value="1"/>
</dbReference>
<evidence type="ECO:0008006" key="3">
    <source>
        <dbReference type="Google" id="ProtNLM"/>
    </source>
</evidence>
<dbReference type="EMBL" id="CP002480">
    <property type="protein sequence ID" value="ADW67321.1"/>
    <property type="molecule type" value="Genomic_DNA"/>
</dbReference>
<dbReference type="STRING" id="1198114.AciX9_0247"/>
<dbReference type="GO" id="GO:0006355">
    <property type="term" value="P:regulation of DNA-templated transcription"/>
    <property type="evidence" value="ECO:0007669"/>
    <property type="project" value="InterPro"/>
</dbReference>
<dbReference type="InterPro" id="IPR010985">
    <property type="entry name" value="Ribbon_hlx_hlx"/>
</dbReference>
<organism evidence="2">
    <name type="scientific">Granulicella tundricola (strain ATCC BAA-1859 / DSM 23138 / MP5ACTX9)</name>
    <dbReference type="NCBI Taxonomy" id="1198114"/>
    <lineage>
        <taxon>Bacteria</taxon>
        <taxon>Pseudomonadati</taxon>
        <taxon>Acidobacteriota</taxon>
        <taxon>Terriglobia</taxon>
        <taxon>Terriglobales</taxon>
        <taxon>Acidobacteriaceae</taxon>
        <taxon>Granulicella</taxon>
    </lineage>
</organism>
<dbReference type="KEGG" id="acm:AciX9_0247"/>
<evidence type="ECO:0000313" key="1">
    <source>
        <dbReference type="EMBL" id="ADW67321.1"/>
    </source>
</evidence>
<proteinExistence type="predicted"/>
<accession>E8WW15</accession>
<dbReference type="AlphaFoldDB" id="E8WW15"/>
<dbReference type="OrthoDB" id="8904858at2"/>
<gene>
    <name evidence="1" type="ordered locus">AciX9_0247</name>
</gene>
<dbReference type="PaxDb" id="1198114-AciX9_0247"/>
<keyword evidence="2" id="KW-1185">Reference proteome</keyword>
<reference evidence="2" key="1">
    <citation type="submission" date="2011-01" db="EMBL/GenBank/DDBJ databases">
        <title>Complete sequence of chromosome of Acidobacterium sp. MP5ACTX9.</title>
        <authorList>
            <consortium name="US DOE Joint Genome Institute"/>
            <person name="Lucas S."/>
            <person name="Copeland A."/>
            <person name="Lapidus A."/>
            <person name="Cheng J.-F."/>
            <person name="Goodwin L."/>
            <person name="Pitluck S."/>
            <person name="Teshima H."/>
            <person name="Detter J.C."/>
            <person name="Han C."/>
            <person name="Tapia R."/>
            <person name="Land M."/>
            <person name="Hauser L."/>
            <person name="Kyrpides N."/>
            <person name="Ivanova N."/>
            <person name="Ovchinnikova G."/>
            <person name="Pagani I."/>
            <person name="Rawat S.R."/>
            <person name="Mannisto M."/>
            <person name="Haggblom M.M."/>
            <person name="Woyke T."/>
        </authorList>
    </citation>
    <scope>NUCLEOTIDE SEQUENCE [LARGE SCALE GENOMIC DNA]</scope>
    <source>
        <strain evidence="2">MP5ACTX9</strain>
    </source>
</reference>
<dbReference type="InterPro" id="IPR038296">
    <property type="entry name" value="ParD_sf"/>
</dbReference>
<name>E8WW15_GRATM</name>
<dbReference type="HOGENOM" id="CLU_2669850_0_0_0"/>
<dbReference type="Gene3D" id="6.10.180.10">
    <property type="entry name" value="Antitoxin ParD"/>
    <property type="match status" value="1"/>
</dbReference>
<dbReference type="RefSeq" id="WP_013578649.1">
    <property type="nucleotide sequence ID" value="NC_015064.1"/>
</dbReference>
<dbReference type="Proteomes" id="UP000000343">
    <property type="component" value="Chromosome"/>
</dbReference>